<keyword evidence="12" id="KW-0902">Two-component regulatory system</keyword>
<keyword evidence="6" id="KW-0808">Transferase</keyword>
<evidence type="ECO:0000256" key="11">
    <source>
        <dbReference type="ARBA" id="ARBA00022989"/>
    </source>
</evidence>
<dbReference type="CDD" id="cd00082">
    <property type="entry name" value="HisKA"/>
    <property type="match status" value="1"/>
</dbReference>
<dbReference type="InterPro" id="IPR025201">
    <property type="entry name" value="KdpD_TM"/>
</dbReference>
<dbReference type="RefSeq" id="WP_349181164.1">
    <property type="nucleotide sequence ID" value="NZ_JBBNGS010000001.1"/>
</dbReference>
<gene>
    <name evidence="17" type="ORF">AAAT05_00345</name>
</gene>
<dbReference type="InterPro" id="IPR036097">
    <property type="entry name" value="HisK_dim/P_sf"/>
</dbReference>
<dbReference type="Pfam" id="PF00512">
    <property type="entry name" value="HisKA"/>
    <property type="match status" value="1"/>
</dbReference>
<dbReference type="InterPro" id="IPR003661">
    <property type="entry name" value="HisK_dim/P_dom"/>
</dbReference>
<evidence type="ECO:0000256" key="6">
    <source>
        <dbReference type="ARBA" id="ARBA00022679"/>
    </source>
</evidence>
<evidence type="ECO:0000256" key="5">
    <source>
        <dbReference type="ARBA" id="ARBA00022553"/>
    </source>
</evidence>
<evidence type="ECO:0000313" key="18">
    <source>
        <dbReference type="Proteomes" id="UP001478817"/>
    </source>
</evidence>
<dbReference type="PROSITE" id="PS50109">
    <property type="entry name" value="HIS_KIN"/>
    <property type="match status" value="1"/>
</dbReference>
<dbReference type="SUPFAM" id="SSF55874">
    <property type="entry name" value="ATPase domain of HSP90 chaperone/DNA topoisomerase II/histidine kinase"/>
    <property type="match status" value="1"/>
</dbReference>
<dbReference type="EC" id="2.7.13.3" evidence="4"/>
<keyword evidence="10 17" id="KW-0067">ATP-binding</keyword>
<feature type="transmembrane region" description="Helical" evidence="15">
    <location>
        <begin position="105"/>
        <end position="126"/>
    </location>
</feature>
<name>A0ABV1ID33_9ACTN</name>
<evidence type="ECO:0000256" key="4">
    <source>
        <dbReference type="ARBA" id="ARBA00012438"/>
    </source>
</evidence>
<feature type="domain" description="Histidine kinase" evidence="16">
    <location>
        <begin position="330"/>
        <end position="547"/>
    </location>
</feature>
<dbReference type="InterPro" id="IPR004358">
    <property type="entry name" value="Sig_transdc_His_kin-like_C"/>
</dbReference>
<evidence type="ECO:0000256" key="9">
    <source>
        <dbReference type="ARBA" id="ARBA00022777"/>
    </source>
</evidence>
<evidence type="ECO:0000256" key="14">
    <source>
        <dbReference type="SAM" id="MobiDB-lite"/>
    </source>
</evidence>
<dbReference type="Gene3D" id="1.20.120.620">
    <property type="entry name" value="Backbone structure of the membrane domain of e. Coli histidine kinase receptor kdpd"/>
    <property type="match status" value="1"/>
</dbReference>
<evidence type="ECO:0000256" key="3">
    <source>
        <dbReference type="ARBA" id="ARBA00004236"/>
    </source>
</evidence>
<keyword evidence="11 15" id="KW-1133">Transmembrane helix</keyword>
<evidence type="ECO:0000259" key="16">
    <source>
        <dbReference type="PROSITE" id="PS50109"/>
    </source>
</evidence>
<evidence type="ECO:0000256" key="13">
    <source>
        <dbReference type="ARBA" id="ARBA00023136"/>
    </source>
</evidence>
<dbReference type="Gene3D" id="1.10.287.130">
    <property type="match status" value="1"/>
</dbReference>
<sequence>MGARDGHNGTRTGGPFAWSDTPTPGRDLSDLAFGFCALVAATLVGLSFDALGLGTCVVIAYVVAVQVTALVTIRRLHCLLGSALGVAFYNYFFTSPRHSLTAVGAAYPGTFAVMFVTALISSYAAMALRREVHRSHEAQRRSSVMLETNRLLQGCAGRREIVDTAGAQLARMAHHACVWYQAQEDGSMAATSAYLPSGEKGLAQEFAPALPPLLDGSAYVGTPLGREAVPELSRGVYLTVYDKAAEAGTGPDAGGAADGGRGNAPAEPVAAGILAIDVDESALGHDEANIAAAIAGEASLALTRSSALEEREHAAVAAKNEQLRANLLRSISHDLRTPLTAIAGNADVLLSDAAVLTEGQRAKLAADIRSDATWLTSTVENLLAITKLENGGMSLNAAVELMDDIIEEALRHVDPAVSEHVLTIESSPDAALVSVDARLMVQVIVNLVNNAVAHTPAGSRIAIRTWVEGARVRCSVADDGPGIPEADRARIFESFYTVNHGLADGHRSVGLGLSLCSSIMAAHGGAIGVSAVEPHGCRFELDLPAYRIPEGETVG</sequence>
<evidence type="ECO:0000256" key="10">
    <source>
        <dbReference type="ARBA" id="ARBA00022840"/>
    </source>
</evidence>
<keyword evidence="5" id="KW-0597">Phosphoprotein</keyword>
<feature type="transmembrane region" description="Helical" evidence="15">
    <location>
        <begin position="31"/>
        <end position="64"/>
    </location>
</feature>
<evidence type="ECO:0000256" key="8">
    <source>
        <dbReference type="ARBA" id="ARBA00022741"/>
    </source>
</evidence>
<dbReference type="Proteomes" id="UP001478817">
    <property type="component" value="Unassembled WGS sequence"/>
</dbReference>
<evidence type="ECO:0000256" key="7">
    <source>
        <dbReference type="ARBA" id="ARBA00022692"/>
    </source>
</evidence>
<evidence type="ECO:0000256" key="1">
    <source>
        <dbReference type="ARBA" id="ARBA00000085"/>
    </source>
</evidence>
<keyword evidence="9" id="KW-0418">Kinase</keyword>
<dbReference type="EMBL" id="JBBNGS010000001">
    <property type="protein sequence ID" value="MEQ2636804.1"/>
    <property type="molecule type" value="Genomic_DNA"/>
</dbReference>
<protein>
    <recommendedName>
        <fullName evidence="4">histidine kinase</fullName>
        <ecNumber evidence="4">2.7.13.3</ecNumber>
    </recommendedName>
</protein>
<dbReference type="Pfam" id="PF13493">
    <property type="entry name" value="DUF4118"/>
    <property type="match status" value="1"/>
</dbReference>
<evidence type="ECO:0000256" key="12">
    <source>
        <dbReference type="ARBA" id="ARBA00023012"/>
    </source>
</evidence>
<dbReference type="InterPro" id="IPR005467">
    <property type="entry name" value="His_kinase_dom"/>
</dbReference>
<dbReference type="PANTHER" id="PTHR45569:SF1">
    <property type="entry name" value="SENSOR PROTEIN KDPD"/>
    <property type="match status" value="1"/>
</dbReference>
<keyword evidence="7 15" id="KW-0812">Transmembrane</keyword>
<comment type="catalytic activity">
    <reaction evidence="1">
        <text>ATP + protein L-histidine = ADP + protein N-phospho-L-histidine.</text>
        <dbReference type="EC" id="2.7.13.3"/>
    </reaction>
</comment>
<dbReference type="InterPro" id="IPR003594">
    <property type="entry name" value="HATPase_dom"/>
</dbReference>
<feature type="transmembrane region" description="Helical" evidence="15">
    <location>
        <begin position="76"/>
        <end position="93"/>
    </location>
</feature>
<dbReference type="Gene3D" id="3.30.565.10">
    <property type="entry name" value="Histidine kinase-like ATPase, C-terminal domain"/>
    <property type="match status" value="1"/>
</dbReference>
<dbReference type="SMART" id="SM00388">
    <property type="entry name" value="HisKA"/>
    <property type="match status" value="1"/>
</dbReference>
<keyword evidence="18" id="KW-1185">Reference proteome</keyword>
<comment type="caution">
    <text evidence="17">The sequence shown here is derived from an EMBL/GenBank/DDBJ whole genome shotgun (WGS) entry which is preliminary data.</text>
</comment>
<proteinExistence type="predicted"/>
<dbReference type="GO" id="GO:0005524">
    <property type="term" value="F:ATP binding"/>
    <property type="evidence" value="ECO:0007669"/>
    <property type="project" value="UniProtKB-KW"/>
</dbReference>
<reference evidence="17 18" key="1">
    <citation type="submission" date="2024-04" db="EMBL/GenBank/DDBJ databases">
        <title>Human intestinal bacterial collection.</title>
        <authorList>
            <person name="Pauvert C."/>
            <person name="Hitch T.C.A."/>
            <person name="Clavel T."/>
        </authorList>
    </citation>
    <scope>NUCLEOTIDE SEQUENCE [LARGE SCALE GENOMIC DNA]</scope>
    <source>
        <strain evidence="17 18">CLA-AA-H197</strain>
    </source>
</reference>
<feature type="region of interest" description="Disordered" evidence="14">
    <location>
        <begin position="1"/>
        <end position="21"/>
    </location>
</feature>
<keyword evidence="8" id="KW-0547">Nucleotide-binding</keyword>
<comment type="subcellular location">
    <subcellularLocation>
        <location evidence="3">Cell membrane</location>
    </subcellularLocation>
    <subcellularLocation>
        <location evidence="2">Membrane</location>
        <topology evidence="2">Multi-pass membrane protein</topology>
    </subcellularLocation>
</comment>
<dbReference type="InterPro" id="IPR038318">
    <property type="entry name" value="KdpD_sf"/>
</dbReference>
<dbReference type="SUPFAM" id="SSF47384">
    <property type="entry name" value="Homodimeric domain of signal transducing histidine kinase"/>
    <property type="match status" value="1"/>
</dbReference>
<dbReference type="CDD" id="cd00075">
    <property type="entry name" value="HATPase"/>
    <property type="match status" value="1"/>
</dbReference>
<accession>A0ABV1ID33</accession>
<dbReference type="InterPro" id="IPR036890">
    <property type="entry name" value="HATPase_C_sf"/>
</dbReference>
<evidence type="ECO:0000256" key="2">
    <source>
        <dbReference type="ARBA" id="ARBA00004141"/>
    </source>
</evidence>
<dbReference type="PANTHER" id="PTHR45569">
    <property type="entry name" value="SENSOR PROTEIN KDPD"/>
    <property type="match status" value="1"/>
</dbReference>
<dbReference type="Pfam" id="PF02518">
    <property type="entry name" value="HATPase_c"/>
    <property type="match status" value="1"/>
</dbReference>
<organism evidence="17 18">
    <name type="scientific">Paratractidigestivibacter faecalis</name>
    <dbReference type="NCBI Taxonomy" id="2292441"/>
    <lineage>
        <taxon>Bacteria</taxon>
        <taxon>Bacillati</taxon>
        <taxon>Actinomycetota</taxon>
        <taxon>Coriobacteriia</taxon>
        <taxon>Coriobacteriales</taxon>
        <taxon>Atopobiaceae</taxon>
        <taxon>Paratractidigestivibacter</taxon>
    </lineage>
</organism>
<dbReference type="PRINTS" id="PR00344">
    <property type="entry name" value="BCTRLSENSOR"/>
</dbReference>
<dbReference type="SMART" id="SM00387">
    <property type="entry name" value="HATPase_c"/>
    <property type="match status" value="1"/>
</dbReference>
<dbReference type="InterPro" id="IPR052023">
    <property type="entry name" value="Histidine_kinase_KdpD"/>
</dbReference>
<evidence type="ECO:0000313" key="17">
    <source>
        <dbReference type="EMBL" id="MEQ2636804.1"/>
    </source>
</evidence>
<evidence type="ECO:0000256" key="15">
    <source>
        <dbReference type="SAM" id="Phobius"/>
    </source>
</evidence>
<keyword evidence="13 15" id="KW-0472">Membrane</keyword>